<organism evidence="1 2">
    <name type="scientific">Spirosoma radiotolerans</name>
    <dbReference type="NCBI Taxonomy" id="1379870"/>
    <lineage>
        <taxon>Bacteria</taxon>
        <taxon>Pseudomonadati</taxon>
        <taxon>Bacteroidota</taxon>
        <taxon>Cytophagia</taxon>
        <taxon>Cytophagales</taxon>
        <taxon>Cytophagaceae</taxon>
        <taxon>Spirosoma</taxon>
    </lineage>
</organism>
<evidence type="ECO:0000313" key="1">
    <source>
        <dbReference type="EMBL" id="AKD57197.1"/>
    </source>
</evidence>
<proteinExistence type="predicted"/>
<dbReference type="PATRIC" id="fig|1379870.5.peg.4807"/>
<reference evidence="1 2" key="1">
    <citation type="journal article" date="2014" name="Curr. Microbiol.">
        <title>Spirosoma radiotolerans sp. nov., a gamma-radiation-resistant bacterium isolated from gamma ray-irradiated soil.</title>
        <authorList>
            <person name="Lee J.J."/>
            <person name="Srinivasan S."/>
            <person name="Lim S."/>
            <person name="Joe M."/>
            <person name="Im S."/>
            <person name="Bae S.I."/>
            <person name="Park K.R."/>
            <person name="Han J.H."/>
            <person name="Park S.H."/>
            <person name="Joo B.M."/>
            <person name="Park S.J."/>
            <person name="Kim M.K."/>
        </authorList>
    </citation>
    <scope>NUCLEOTIDE SEQUENCE [LARGE SCALE GENOMIC DNA]</scope>
    <source>
        <strain evidence="1 2">DG5A</strain>
    </source>
</reference>
<dbReference type="AlphaFoldDB" id="A0A0E3V8Y7"/>
<dbReference type="HOGENOM" id="CLU_2371369_0_0_10"/>
<dbReference type="KEGG" id="srd:SD10_22195"/>
<gene>
    <name evidence="1" type="ORF">SD10_22195</name>
</gene>
<evidence type="ECO:0000313" key="2">
    <source>
        <dbReference type="Proteomes" id="UP000033054"/>
    </source>
</evidence>
<dbReference type="RefSeq" id="WP_046576847.1">
    <property type="nucleotide sequence ID" value="NZ_CP010429.1"/>
</dbReference>
<name>A0A0E3V8Y7_9BACT</name>
<dbReference type="EMBL" id="CP010429">
    <property type="protein sequence ID" value="AKD57197.1"/>
    <property type="molecule type" value="Genomic_DNA"/>
</dbReference>
<accession>A0A0E3V8Y7</accession>
<dbReference type="Proteomes" id="UP000033054">
    <property type="component" value="Chromosome"/>
</dbReference>
<dbReference type="OrthoDB" id="965336at2"/>
<keyword evidence="2" id="KW-1185">Reference proteome</keyword>
<protein>
    <submittedName>
        <fullName evidence="1">Uncharacterized protein</fullName>
    </submittedName>
</protein>
<sequence>MKNITITLDLKSICVGALSVLAIVSLSNFNKADEHRNDASDEVRRYQAVMGEKGSIIILDTKTGNYLIDNSMTPKPRWLKGDFTATHKNPSIKTD</sequence>